<reference evidence="2" key="1">
    <citation type="submission" date="2017-06" db="EMBL/GenBank/DDBJ databases">
        <title>Capnocytophaga spp. assemblies.</title>
        <authorList>
            <person name="Gulvik C.A."/>
        </authorList>
    </citation>
    <scope>NUCLEOTIDE SEQUENCE [LARGE SCALE GENOMIC DNA]</scope>
    <source>
        <strain evidence="2">H6253</strain>
    </source>
</reference>
<name>A0A250FDZ5_9FLAO</name>
<protein>
    <submittedName>
        <fullName evidence="1">DUF493 domain-containing protein</fullName>
    </submittedName>
</protein>
<proteinExistence type="predicted"/>
<dbReference type="Gene3D" id="3.30.70.260">
    <property type="match status" value="1"/>
</dbReference>
<dbReference type="EMBL" id="CP022384">
    <property type="protein sequence ID" value="ATA82515.1"/>
    <property type="molecule type" value="Genomic_DNA"/>
</dbReference>
<dbReference type="AlphaFoldDB" id="A0A250FDZ5"/>
<accession>A0A250FDZ5</accession>
<evidence type="ECO:0000313" key="1">
    <source>
        <dbReference type="EMBL" id="ATA82515.1"/>
    </source>
</evidence>
<dbReference type="Proteomes" id="UP000217276">
    <property type="component" value="Chromosome"/>
</dbReference>
<dbReference type="SUPFAM" id="SSF117991">
    <property type="entry name" value="YbeD/HP0495-like"/>
    <property type="match status" value="1"/>
</dbReference>
<dbReference type="RefSeq" id="WP_009392712.1">
    <property type="nucleotide sequence ID" value="NZ_CALIIH010000001.1"/>
</dbReference>
<keyword evidence="2" id="KW-1185">Reference proteome</keyword>
<gene>
    <name evidence="1" type="ORF">CGC53_09245</name>
</gene>
<sequence length="96" mass="11011">MKSEQELAEFYERLKKELVETSLFPTKYLYKFIIPDDEAKLVQLKDVFKETNAEISTRPSSNGKYIGVSVSLTVKNPDEVIKYYKEAGKVEGILSL</sequence>
<dbReference type="KEGG" id="clk:CGC53_09245"/>
<dbReference type="Pfam" id="PF04359">
    <property type="entry name" value="DUF493"/>
    <property type="match status" value="1"/>
</dbReference>
<evidence type="ECO:0000313" key="2">
    <source>
        <dbReference type="Proteomes" id="UP000217276"/>
    </source>
</evidence>
<organism evidence="1 2">
    <name type="scientific">Capnocytophaga leadbetteri</name>
    <dbReference type="NCBI Taxonomy" id="327575"/>
    <lineage>
        <taxon>Bacteria</taxon>
        <taxon>Pseudomonadati</taxon>
        <taxon>Bacteroidota</taxon>
        <taxon>Flavobacteriia</taxon>
        <taxon>Flavobacteriales</taxon>
        <taxon>Flavobacteriaceae</taxon>
        <taxon>Capnocytophaga</taxon>
    </lineage>
</organism>
<dbReference type="InterPro" id="IPR027471">
    <property type="entry name" value="YbeD-like_sf"/>
</dbReference>
<dbReference type="InterPro" id="IPR007454">
    <property type="entry name" value="UPF0250_YbeD-like"/>
</dbReference>